<evidence type="ECO:0000313" key="7">
    <source>
        <dbReference type="EMBL" id="CAL1702875.1"/>
    </source>
</evidence>
<dbReference type="EMBL" id="OZ037945">
    <property type="protein sequence ID" value="CAL1702875.1"/>
    <property type="molecule type" value="Genomic_DNA"/>
</dbReference>
<dbReference type="Proteomes" id="UP001497453">
    <property type="component" value="Chromosome 2"/>
</dbReference>
<dbReference type="InterPro" id="IPR005178">
    <property type="entry name" value="Ostalpha/TMEM184C"/>
</dbReference>
<feature type="compositionally biased region" description="Polar residues" evidence="5">
    <location>
        <begin position="374"/>
        <end position="383"/>
    </location>
</feature>
<dbReference type="Pfam" id="PF03619">
    <property type="entry name" value="Solute_trans_a"/>
    <property type="match status" value="1"/>
</dbReference>
<gene>
    <name evidence="7" type="ORF">GFSPODELE1_LOCUS4281</name>
</gene>
<feature type="transmembrane region" description="Helical" evidence="6">
    <location>
        <begin position="231"/>
        <end position="253"/>
    </location>
</feature>
<reference evidence="8" key="1">
    <citation type="submission" date="2024-04" db="EMBL/GenBank/DDBJ databases">
        <authorList>
            <person name="Shaw F."/>
            <person name="Minotto A."/>
        </authorList>
    </citation>
    <scope>NUCLEOTIDE SEQUENCE [LARGE SCALE GENOMIC DNA]</scope>
</reference>
<evidence type="ECO:0000256" key="1">
    <source>
        <dbReference type="ARBA" id="ARBA00004141"/>
    </source>
</evidence>
<evidence type="ECO:0008006" key="9">
    <source>
        <dbReference type="Google" id="ProtNLM"/>
    </source>
</evidence>
<feature type="transmembrane region" description="Helical" evidence="6">
    <location>
        <begin position="29"/>
        <end position="47"/>
    </location>
</feature>
<feature type="region of interest" description="Disordered" evidence="5">
    <location>
        <begin position="367"/>
        <end position="452"/>
    </location>
</feature>
<sequence length="452" mass="51505">MSCPSDNQQVIDQSSFWSPDGLNWDTHRIGWVVAGSCAAASVVISLVSVLKHAMHYNNRAEQRQILRILYMPPLYGVISFFSYRFFRSYTYYDLIETIYESITLSAFLLLLIEYVAATGSGHNVDNAIARKDKQSLPFPFCFWRYRPTKAYFMYTLKWSVLQYVIIRPVLSIVGIICQRKGVLCESGAWSLHTAKAYITVIDGISITIALYGLIIFYGLTKDELKGRRPLAKFLAIKLIVMFTFYQSLIFGALEGRVIKATTYWTETNISDGLNALAICIEMVFFSLFMMWAYSWNDYRVKGEARTSIWRPLWDSINYTDFAIEIYGSLKFFVDYFRGKPHAHGPRLTEIDNEGKTYTKMNFGEAFGVEGSGRAPSSESNSTRQRPRPSYDEDIRLAPYVYGSDASSRQVPQPQPRSQHEGYSMTPASSGSLDSTEGESYPPVYPYTKKASR</sequence>
<feature type="transmembrane region" description="Helical" evidence="6">
    <location>
        <begin position="154"/>
        <end position="176"/>
    </location>
</feature>
<proteinExistence type="predicted"/>
<dbReference type="SMART" id="SM01417">
    <property type="entry name" value="Solute_trans_a"/>
    <property type="match status" value="1"/>
</dbReference>
<evidence type="ECO:0000256" key="2">
    <source>
        <dbReference type="ARBA" id="ARBA00022692"/>
    </source>
</evidence>
<protein>
    <recommendedName>
        <fullName evidence="9">DUF300-domain-containing protein</fullName>
    </recommendedName>
</protein>
<comment type="subcellular location">
    <subcellularLocation>
        <location evidence="1">Membrane</location>
        <topology evidence="1">Multi-pass membrane protein</topology>
    </subcellularLocation>
</comment>
<evidence type="ECO:0000256" key="4">
    <source>
        <dbReference type="ARBA" id="ARBA00023136"/>
    </source>
</evidence>
<evidence type="ECO:0000256" key="3">
    <source>
        <dbReference type="ARBA" id="ARBA00022989"/>
    </source>
</evidence>
<evidence type="ECO:0000256" key="6">
    <source>
        <dbReference type="SAM" id="Phobius"/>
    </source>
</evidence>
<keyword evidence="2 6" id="KW-0812">Transmembrane</keyword>
<dbReference type="PANTHER" id="PTHR23423">
    <property type="entry name" value="ORGANIC SOLUTE TRANSPORTER-RELATED"/>
    <property type="match status" value="1"/>
</dbReference>
<feature type="transmembrane region" description="Helical" evidence="6">
    <location>
        <begin position="273"/>
        <end position="293"/>
    </location>
</feature>
<evidence type="ECO:0000256" key="5">
    <source>
        <dbReference type="SAM" id="MobiDB-lite"/>
    </source>
</evidence>
<accession>A0ABP1D4R2</accession>
<keyword evidence="3 6" id="KW-1133">Transmembrane helix</keyword>
<evidence type="ECO:0000313" key="8">
    <source>
        <dbReference type="Proteomes" id="UP001497453"/>
    </source>
</evidence>
<feature type="transmembrane region" description="Helical" evidence="6">
    <location>
        <begin position="68"/>
        <end position="86"/>
    </location>
</feature>
<feature type="compositionally biased region" description="Polar residues" evidence="5">
    <location>
        <begin position="425"/>
        <end position="434"/>
    </location>
</feature>
<feature type="transmembrane region" description="Helical" evidence="6">
    <location>
        <begin position="98"/>
        <end position="116"/>
    </location>
</feature>
<keyword evidence="4 6" id="KW-0472">Membrane</keyword>
<keyword evidence="8" id="KW-1185">Reference proteome</keyword>
<feature type="transmembrane region" description="Helical" evidence="6">
    <location>
        <begin position="196"/>
        <end position="219"/>
    </location>
</feature>
<organism evidence="7 8">
    <name type="scientific">Somion occarium</name>
    <dbReference type="NCBI Taxonomy" id="3059160"/>
    <lineage>
        <taxon>Eukaryota</taxon>
        <taxon>Fungi</taxon>
        <taxon>Dikarya</taxon>
        <taxon>Basidiomycota</taxon>
        <taxon>Agaricomycotina</taxon>
        <taxon>Agaricomycetes</taxon>
        <taxon>Polyporales</taxon>
        <taxon>Cerrenaceae</taxon>
        <taxon>Somion</taxon>
    </lineage>
</organism>
<name>A0ABP1D4R2_9APHY</name>